<evidence type="ECO:0000313" key="2">
    <source>
        <dbReference type="EMBL" id="GME83554.1"/>
    </source>
</evidence>
<feature type="region of interest" description="Disordered" evidence="1">
    <location>
        <begin position="104"/>
        <end position="164"/>
    </location>
</feature>
<gene>
    <name evidence="2" type="ORF">Amon01_001006800</name>
</gene>
<name>A0A9W6T8X3_AMBMO</name>
<sequence length="187" mass="20502">MRAEDTPTGNSIQDFEKWRLKMRIETAKRNGEPVSEEDTKQYEYLCSLTDKSKTADEGKKDEPEESKPVTGTIIEEELEPEGITDDFPSTIPTSIDDFVLPSLTSSKELPHDSSTSSRFSSFFVSPPEKAKPSPPAAKASRLMSLMGHGEQSASPSPESLHASPKVESAPAIWVRYATKSNCSSISC</sequence>
<dbReference type="Proteomes" id="UP001165063">
    <property type="component" value="Unassembled WGS sequence"/>
</dbReference>
<evidence type="ECO:0000256" key="1">
    <source>
        <dbReference type="SAM" id="MobiDB-lite"/>
    </source>
</evidence>
<keyword evidence="3" id="KW-1185">Reference proteome</keyword>
<feature type="compositionally biased region" description="Acidic residues" evidence="1">
    <location>
        <begin position="74"/>
        <end position="84"/>
    </location>
</feature>
<feature type="region of interest" description="Disordered" evidence="1">
    <location>
        <begin position="49"/>
        <end position="91"/>
    </location>
</feature>
<proteinExistence type="predicted"/>
<feature type="compositionally biased region" description="Low complexity" evidence="1">
    <location>
        <begin position="113"/>
        <end position="127"/>
    </location>
</feature>
<dbReference type="OrthoDB" id="3998286at2759"/>
<protein>
    <submittedName>
        <fullName evidence="2">Unnamed protein product</fullName>
    </submittedName>
</protein>
<feature type="compositionally biased region" description="Basic and acidic residues" evidence="1">
    <location>
        <begin position="50"/>
        <end position="67"/>
    </location>
</feature>
<dbReference type="EMBL" id="BSXU01016543">
    <property type="protein sequence ID" value="GME83554.1"/>
    <property type="molecule type" value="Genomic_DNA"/>
</dbReference>
<comment type="caution">
    <text evidence="2">The sequence shown here is derived from an EMBL/GenBank/DDBJ whole genome shotgun (WGS) entry which is preliminary data.</text>
</comment>
<evidence type="ECO:0000313" key="3">
    <source>
        <dbReference type="Proteomes" id="UP001165063"/>
    </source>
</evidence>
<reference evidence="2" key="1">
    <citation type="submission" date="2023-04" db="EMBL/GenBank/DDBJ databases">
        <title>Ambrosiozyma monospora NBRC 1965.</title>
        <authorList>
            <person name="Ichikawa N."/>
            <person name="Sato H."/>
            <person name="Tonouchi N."/>
        </authorList>
    </citation>
    <scope>NUCLEOTIDE SEQUENCE</scope>
    <source>
        <strain evidence="2">NBRC 1965</strain>
    </source>
</reference>
<organism evidence="2 3">
    <name type="scientific">Ambrosiozyma monospora</name>
    <name type="common">Yeast</name>
    <name type="synonym">Endomycopsis monosporus</name>
    <dbReference type="NCBI Taxonomy" id="43982"/>
    <lineage>
        <taxon>Eukaryota</taxon>
        <taxon>Fungi</taxon>
        <taxon>Dikarya</taxon>
        <taxon>Ascomycota</taxon>
        <taxon>Saccharomycotina</taxon>
        <taxon>Pichiomycetes</taxon>
        <taxon>Pichiales</taxon>
        <taxon>Pichiaceae</taxon>
        <taxon>Ambrosiozyma</taxon>
    </lineage>
</organism>
<accession>A0A9W6T8X3</accession>
<dbReference type="AlphaFoldDB" id="A0A9W6T8X3"/>